<evidence type="ECO:0000256" key="1">
    <source>
        <dbReference type="ARBA" id="ARBA00004123"/>
    </source>
</evidence>
<evidence type="ECO:0000256" key="9">
    <source>
        <dbReference type="ARBA" id="ARBA00047811"/>
    </source>
</evidence>
<gene>
    <name evidence="15" type="ORF">D9611_007873</name>
</gene>
<evidence type="ECO:0000256" key="8">
    <source>
        <dbReference type="ARBA" id="ARBA00023242"/>
    </source>
</evidence>
<dbReference type="GO" id="GO:0005634">
    <property type="term" value="C:nucleus"/>
    <property type="evidence" value="ECO:0007669"/>
    <property type="project" value="UniProtKB-SubCell"/>
</dbReference>
<dbReference type="GO" id="GO:0008353">
    <property type="term" value="F:RNA polymerase II CTD heptapeptide repeat kinase activity"/>
    <property type="evidence" value="ECO:0007669"/>
    <property type="project" value="UniProtKB-EC"/>
</dbReference>
<evidence type="ECO:0000256" key="2">
    <source>
        <dbReference type="ARBA" id="ARBA00006485"/>
    </source>
</evidence>
<evidence type="ECO:0000313" key="15">
    <source>
        <dbReference type="EMBL" id="KAF5340196.1"/>
    </source>
</evidence>
<reference evidence="15 16" key="1">
    <citation type="journal article" date="2020" name="ISME J.">
        <title>Uncovering the hidden diversity of litter-decomposition mechanisms in mushroom-forming fungi.</title>
        <authorList>
            <person name="Floudas D."/>
            <person name="Bentzer J."/>
            <person name="Ahren D."/>
            <person name="Johansson T."/>
            <person name="Persson P."/>
            <person name="Tunlid A."/>
        </authorList>
    </citation>
    <scope>NUCLEOTIDE SEQUENCE [LARGE SCALE GENOMIC DNA]</scope>
    <source>
        <strain evidence="15 16">CBS 175.51</strain>
    </source>
</reference>
<dbReference type="PRINTS" id="PR01217">
    <property type="entry name" value="PRICHEXTENSN"/>
</dbReference>
<dbReference type="Pfam" id="PF00069">
    <property type="entry name" value="Pkinase"/>
    <property type="match status" value="1"/>
</dbReference>
<keyword evidence="3" id="KW-0723">Serine/threonine-protein kinase</keyword>
<keyword evidence="5 12" id="KW-0547">Nucleotide-binding</keyword>
<dbReference type="FunFam" id="1.10.510.10:FF:000415">
    <property type="entry name" value="CMGC/CDK/CRK7 protein kinase, variant"/>
    <property type="match status" value="1"/>
</dbReference>
<evidence type="ECO:0000256" key="7">
    <source>
        <dbReference type="ARBA" id="ARBA00022840"/>
    </source>
</evidence>
<keyword evidence="4" id="KW-0808">Transferase</keyword>
<evidence type="ECO:0000256" key="5">
    <source>
        <dbReference type="ARBA" id="ARBA00022741"/>
    </source>
</evidence>
<comment type="caution">
    <text evidence="15">The sequence shown here is derived from an EMBL/GenBank/DDBJ whole genome shotgun (WGS) entry which is preliminary data.</text>
</comment>
<feature type="compositionally biased region" description="Basic and acidic residues" evidence="13">
    <location>
        <begin position="216"/>
        <end position="250"/>
    </location>
</feature>
<dbReference type="InterPro" id="IPR017441">
    <property type="entry name" value="Protein_kinase_ATP_BS"/>
</dbReference>
<keyword evidence="8" id="KW-0539">Nucleus</keyword>
<feature type="compositionally biased region" description="Polar residues" evidence="13">
    <location>
        <begin position="804"/>
        <end position="818"/>
    </location>
</feature>
<feature type="compositionally biased region" description="Basic and acidic residues" evidence="13">
    <location>
        <begin position="83"/>
        <end position="99"/>
    </location>
</feature>
<comment type="catalytic activity">
    <reaction evidence="10">
        <text>L-seryl-[protein] + ATP = O-phospho-L-seryl-[protein] + ADP + H(+)</text>
        <dbReference type="Rhea" id="RHEA:17989"/>
        <dbReference type="Rhea" id="RHEA-COMP:9863"/>
        <dbReference type="Rhea" id="RHEA-COMP:11604"/>
        <dbReference type="ChEBI" id="CHEBI:15378"/>
        <dbReference type="ChEBI" id="CHEBI:29999"/>
        <dbReference type="ChEBI" id="CHEBI:30616"/>
        <dbReference type="ChEBI" id="CHEBI:83421"/>
        <dbReference type="ChEBI" id="CHEBI:456216"/>
        <dbReference type="EC" id="2.7.11.22"/>
    </reaction>
</comment>
<feature type="compositionally biased region" description="Gly residues" evidence="13">
    <location>
        <begin position="820"/>
        <end position="829"/>
    </location>
</feature>
<dbReference type="Gene3D" id="3.30.200.20">
    <property type="entry name" value="Phosphorylase Kinase, domain 1"/>
    <property type="match status" value="1"/>
</dbReference>
<dbReference type="SMART" id="SM00220">
    <property type="entry name" value="S_TKc"/>
    <property type="match status" value="1"/>
</dbReference>
<feature type="compositionally biased region" description="Basic and acidic residues" evidence="13">
    <location>
        <begin position="196"/>
        <end position="205"/>
    </location>
</feature>
<dbReference type="InterPro" id="IPR050108">
    <property type="entry name" value="CDK"/>
</dbReference>
<organism evidence="15 16">
    <name type="scientific">Ephemerocybe angulata</name>
    <dbReference type="NCBI Taxonomy" id="980116"/>
    <lineage>
        <taxon>Eukaryota</taxon>
        <taxon>Fungi</taxon>
        <taxon>Dikarya</taxon>
        <taxon>Basidiomycota</taxon>
        <taxon>Agaricomycotina</taxon>
        <taxon>Agaricomycetes</taxon>
        <taxon>Agaricomycetidae</taxon>
        <taxon>Agaricales</taxon>
        <taxon>Agaricineae</taxon>
        <taxon>Psathyrellaceae</taxon>
        <taxon>Ephemerocybe</taxon>
    </lineage>
</organism>
<evidence type="ECO:0000256" key="4">
    <source>
        <dbReference type="ARBA" id="ARBA00022679"/>
    </source>
</evidence>
<dbReference type="GO" id="GO:0004693">
    <property type="term" value="F:cyclin-dependent protein serine/threonine kinase activity"/>
    <property type="evidence" value="ECO:0007669"/>
    <property type="project" value="UniProtKB-EC"/>
</dbReference>
<feature type="compositionally biased region" description="Gly residues" evidence="13">
    <location>
        <begin position="966"/>
        <end position="988"/>
    </location>
</feature>
<feature type="binding site" evidence="12">
    <location>
        <position position="461"/>
    </location>
    <ligand>
        <name>ATP</name>
        <dbReference type="ChEBI" id="CHEBI:30616"/>
    </ligand>
</feature>
<comment type="subcellular location">
    <subcellularLocation>
        <location evidence="1">Nucleus</location>
    </subcellularLocation>
</comment>
<dbReference type="PANTHER" id="PTHR24056:SF233">
    <property type="entry name" value="CYCLIN-DEPENDENT KINASE 9"/>
    <property type="match status" value="1"/>
</dbReference>
<feature type="region of interest" description="Disordered" evidence="13">
    <location>
        <begin position="752"/>
        <end position="1033"/>
    </location>
</feature>
<keyword evidence="7 12" id="KW-0067">ATP-binding</keyword>
<feature type="compositionally biased region" description="Low complexity" evidence="13">
    <location>
        <begin position="989"/>
        <end position="998"/>
    </location>
</feature>
<evidence type="ECO:0000256" key="12">
    <source>
        <dbReference type="PROSITE-ProRule" id="PRU10141"/>
    </source>
</evidence>
<feature type="compositionally biased region" description="Polar residues" evidence="13">
    <location>
        <begin position="38"/>
        <end position="47"/>
    </location>
</feature>
<keyword evidence="6" id="KW-0418">Kinase</keyword>
<comment type="similarity">
    <text evidence="2">Belongs to the protein kinase superfamily. CMGC Ser/Thr protein kinase family. CDC2/CDKX subfamily.</text>
</comment>
<evidence type="ECO:0000259" key="14">
    <source>
        <dbReference type="PROSITE" id="PS50011"/>
    </source>
</evidence>
<feature type="compositionally biased region" description="Pro residues" evidence="13">
    <location>
        <begin position="762"/>
        <end position="771"/>
    </location>
</feature>
<dbReference type="CDD" id="cd07866">
    <property type="entry name" value="STKc_BUR1"/>
    <property type="match status" value="1"/>
</dbReference>
<feature type="compositionally biased region" description="Pro residues" evidence="13">
    <location>
        <begin position="348"/>
        <end position="369"/>
    </location>
</feature>
<dbReference type="OrthoDB" id="28397at2759"/>
<accession>A0A8H5FKJ9</accession>
<feature type="compositionally biased region" description="Basic and acidic residues" evidence="13">
    <location>
        <begin position="106"/>
        <end position="116"/>
    </location>
</feature>
<dbReference type="InterPro" id="IPR000719">
    <property type="entry name" value="Prot_kinase_dom"/>
</dbReference>
<evidence type="ECO:0000256" key="11">
    <source>
        <dbReference type="ARBA" id="ARBA00049280"/>
    </source>
</evidence>
<proteinExistence type="inferred from homology"/>
<protein>
    <recommendedName>
        <fullName evidence="14">Protein kinase domain-containing protein</fullName>
    </recommendedName>
</protein>
<feature type="compositionally biased region" description="Basic residues" evidence="13">
    <location>
        <begin position="400"/>
        <end position="412"/>
    </location>
</feature>
<dbReference type="PROSITE" id="PS00108">
    <property type="entry name" value="PROTEIN_KINASE_ST"/>
    <property type="match status" value="1"/>
</dbReference>
<dbReference type="InterPro" id="IPR008271">
    <property type="entry name" value="Ser/Thr_kinase_AS"/>
</dbReference>
<dbReference type="PROSITE" id="PS50011">
    <property type="entry name" value="PROTEIN_KINASE_DOM"/>
    <property type="match status" value="1"/>
</dbReference>
<evidence type="ECO:0000256" key="13">
    <source>
        <dbReference type="SAM" id="MobiDB-lite"/>
    </source>
</evidence>
<feature type="compositionally biased region" description="Basic residues" evidence="13">
    <location>
        <begin position="132"/>
        <end position="166"/>
    </location>
</feature>
<sequence length="1033" mass="111760">MVTTPRKRQASSSPAWSRANKRPTTNYTPEEGEVDDAGTSSQPTIQLPATLPSKPVISKVPLPFKNKKKETKVQPINVFDSLPSKRPEPPKKEREEEPLRNGTGTRGHDQSARLGDHWVPPYESGDRERSNVRSHSRYSRSRTPPKHRSRSRSRSRDHRASRRKSRSPVPSFSPLSNSREDDRPKDRRDRSHSRDRRSYDYDYGHRREHGFGGYNNDRHYRPAPARDTRHDSEWMRREQEEPYHFSRPETYRPPATPPGVPEPSSPVPRQPSYAPPPPPSSEAPPPPPLPPPPEPSVPMPPTETPPPAPPPDSRITAGTQLAPVSFAVKKPLPLGLPPKPMFTSAGPPGQPPPPPIAPPALPPSQPLQAPPLSQGPHQVLPKQLTKKPSFVKPNEPPKIRIVRKREFSKRKPKQDVEAYGRAFVGCGDQSDYEVTKKLGEGTFGEVHKAIRKGTNEVVALKRILMHHEKEGMPVTALREIKILKALKHPSIVDIQDMFVVRSTEKDPLSVYMVFPYMDHDLAGLLENERVTLQPSQIKLYMKQLLEGTEYMHRNHILHRDMKAANLLISNTGTLRIADFGLARSFDANVTKGGSSKKYTNCVVTRWYRPPELLLGARQYGGEVDIWGIGCVLGEMFQRRPILPGSSDLDQLEKIWFLCGTPTQHSWPNFDALPGCDGVKRFNNSWPRRLRQSYESVGPETVDLLDKLLTCNPKERITAAQALEHDYFWTEPMPADPSKLPSYEASHEFDKRGHRNNHVMPGGNPPIAPPKPDFQMGMHPPRNNMLPPGQGPHHDRRSGPPFQGPGNQNFHYNNPSNFNRRGGGGGGGPPHGQHHGPGMHGGVQVPWNGPPQHAPSGPAGFRGGPPPNAPLGPGGGMQPGPAGFRGGPPPNAPLGPGGGMQPPPFRGPAAHHGRPGNQGGGHHGGGGYPQLPPHPPPHGGGGGGGFGGGRGGPPASGLPPRPPVPLGPGGMHHGGGGGGAGGGGGGGGINNWRPRNQPPGRGGGPPRGGGGGGRWNGGGGGEGGGDGGGGLNYG</sequence>
<dbReference type="Gene3D" id="1.10.510.10">
    <property type="entry name" value="Transferase(Phosphotransferase) domain 1"/>
    <property type="match status" value="1"/>
</dbReference>
<evidence type="ECO:0000256" key="6">
    <source>
        <dbReference type="ARBA" id="ARBA00022777"/>
    </source>
</evidence>
<feature type="compositionally biased region" description="Polar residues" evidence="13">
    <location>
        <begin position="168"/>
        <end position="177"/>
    </location>
</feature>
<feature type="compositionally biased region" description="Gly residues" evidence="13">
    <location>
        <begin position="915"/>
        <end position="927"/>
    </location>
</feature>
<dbReference type="FunFam" id="3.30.200.20:FF:000124">
    <property type="entry name" value="Cyclin-dependent kinase 4"/>
    <property type="match status" value="1"/>
</dbReference>
<feature type="compositionally biased region" description="Pro residues" evidence="13">
    <location>
        <begin position="955"/>
        <end position="965"/>
    </location>
</feature>
<dbReference type="PANTHER" id="PTHR24056">
    <property type="entry name" value="CELL DIVISION PROTEIN KINASE"/>
    <property type="match status" value="1"/>
</dbReference>
<feature type="region of interest" description="Disordered" evidence="13">
    <location>
        <begin position="1"/>
        <end position="412"/>
    </location>
</feature>
<evidence type="ECO:0000256" key="3">
    <source>
        <dbReference type="ARBA" id="ARBA00022527"/>
    </source>
</evidence>
<dbReference type="GO" id="GO:0005524">
    <property type="term" value="F:ATP binding"/>
    <property type="evidence" value="ECO:0007669"/>
    <property type="project" value="UniProtKB-UniRule"/>
</dbReference>
<dbReference type="PROSITE" id="PS00107">
    <property type="entry name" value="PROTEIN_KINASE_ATP"/>
    <property type="match status" value="1"/>
</dbReference>
<keyword evidence="16" id="KW-1185">Reference proteome</keyword>
<evidence type="ECO:0000256" key="10">
    <source>
        <dbReference type="ARBA" id="ARBA00048367"/>
    </source>
</evidence>
<feature type="compositionally biased region" description="Gly residues" evidence="13">
    <location>
        <begin position="999"/>
        <end position="1033"/>
    </location>
</feature>
<dbReference type="Proteomes" id="UP000541558">
    <property type="component" value="Unassembled WGS sequence"/>
</dbReference>
<feature type="compositionally biased region" description="Basic and acidic residues" evidence="13">
    <location>
        <begin position="178"/>
        <end position="189"/>
    </location>
</feature>
<dbReference type="AlphaFoldDB" id="A0A8H5FKJ9"/>
<feature type="compositionally biased region" description="Pro residues" evidence="13">
    <location>
        <begin position="254"/>
        <end position="312"/>
    </location>
</feature>
<feature type="compositionally biased region" description="Gly residues" evidence="13">
    <location>
        <begin position="938"/>
        <end position="953"/>
    </location>
</feature>
<feature type="domain" description="Protein kinase" evidence="14">
    <location>
        <begin position="432"/>
        <end position="727"/>
    </location>
</feature>
<dbReference type="SUPFAM" id="SSF56112">
    <property type="entry name" value="Protein kinase-like (PK-like)"/>
    <property type="match status" value="1"/>
</dbReference>
<comment type="catalytic activity">
    <reaction evidence="9">
        <text>L-threonyl-[protein] + ATP = O-phospho-L-threonyl-[protein] + ADP + H(+)</text>
        <dbReference type="Rhea" id="RHEA:46608"/>
        <dbReference type="Rhea" id="RHEA-COMP:11060"/>
        <dbReference type="Rhea" id="RHEA-COMP:11605"/>
        <dbReference type="ChEBI" id="CHEBI:15378"/>
        <dbReference type="ChEBI" id="CHEBI:30013"/>
        <dbReference type="ChEBI" id="CHEBI:30616"/>
        <dbReference type="ChEBI" id="CHEBI:61977"/>
        <dbReference type="ChEBI" id="CHEBI:456216"/>
        <dbReference type="EC" id="2.7.11.22"/>
    </reaction>
</comment>
<feature type="compositionally biased region" description="Gly residues" evidence="13">
    <location>
        <begin position="871"/>
        <end position="885"/>
    </location>
</feature>
<evidence type="ECO:0000313" key="16">
    <source>
        <dbReference type="Proteomes" id="UP000541558"/>
    </source>
</evidence>
<name>A0A8H5FKJ9_9AGAR</name>
<dbReference type="InterPro" id="IPR011009">
    <property type="entry name" value="Kinase-like_dom_sf"/>
</dbReference>
<dbReference type="EMBL" id="JAACJK010000004">
    <property type="protein sequence ID" value="KAF5340196.1"/>
    <property type="molecule type" value="Genomic_DNA"/>
</dbReference>
<comment type="catalytic activity">
    <reaction evidence="11">
        <text>[DNA-directed RNA polymerase] + ATP = phospho-[DNA-directed RNA polymerase] + ADP + H(+)</text>
        <dbReference type="Rhea" id="RHEA:10216"/>
        <dbReference type="Rhea" id="RHEA-COMP:11321"/>
        <dbReference type="Rhea" id="RHEA-COMP:11322"/>
        <dbReference type="ChEBI" id="CHEBI:15378"/>
        <dbReference type="ChEBI" id="CHEBI:30616"/>
        <dbReference type="ChEBI" id="CHEBI:43176"/>
        <dbReference type="ChEBI" id="CHEBI:68546"/>
        <dbReference type="ChEBI" id="CHEBI:456216"/>
        <dbReference type="EC" id="2.7.11.23"/>
    </reaction>
</comment>